<sequence length="475" mass="53845">MANQQPEEFQREVLQRLLNNIERAVSHPLDLGHLLFTCTHELAFIRSVSNQVSIPEDVCNALINLHELLTQYKQQHGPAVEVEFLNNNVGRPKIMVNEEKLREYLETDLSIPSISNLMGVSKRTINRALKRHGLTVKSTYSNISDDQLDQLIFSIKKSNPTIGFRIMKGKLWALGHRITWTRIWKSMRRVDGAGVSGRLTRSTFGCVKRRVYSVPAPLSLVHLDTNHKLIRYGFVIFGAIDGFSRKIMYLGAATNNKASTALGFFLRSVEDHGVPNRVRADQGCENVDIARWMFAVRGCDRGSFMAGKSVHNQRIERLWRDVWMSVTVIYYNMFHCLEEDGLLDPSDSRHLFAAHYVFLPRLQADLESFISTWDNHSLRSEQNLTPNQLWAMGRAQTPINPPVYAQGSVDIGQQSNSNQAEQETVGVVVPSVACPLSDSDLSQLSQLFNPRGTSENHGQDIYISVLNYVCHHSRM</sequence>
<dbReference type="Proteomes" id="UP000001038">
    <property type="component" value="Chromosome 6"/>
</dbReference>
<dbReference type="Ensembl" id="ENSORLT00000023144.2">
    <property type="protein sequence ID" value="ENSORLP00000023143.2"/>
    <property type="gene ID" value="ENSORLG00000018503.2"/>
</dbReference>
<feature type="domain" description="Integrase core" evidence="1">
    <location>
        <begin position="211"/>
        <end position="394"/>
    </location>
</feature>
<dbReference type="PANTHER" id="PTHR46791:SF11">
    <property type="entry name" value="INTEGRASE CATALYTIC DOMAIN-CONTAINING PROTEIN"/>
    <property type="match status" value="1"/>
</dbReference>
<dbReference type="SUPFAM" id="SSF53098">
    <property type="entry name" value="Ribonuclease H-like"/>
    <property type="match status" value="1"/>
</dbReference>
<dbReference type="GO" id="GO:0003676">
    <property type="term" value="F:nucleic acid binding"/>
    <property type="evidence" value="ECO:0007669"/>
    <property type="project" value="InterPro"/>
</dbReference>
<accession>H2MWB8</accession>
<dbReference type="InterPro" id="IPR036397">
    <property type="entry name" value="RNaseH_sf"/>
</dbReference>
<protein>
    <recommendedName>
        <fullName evidence="1">Integrase core domain-containing protein</fullName>
    </recommendedName>
</protein>
<evidence type="ECO:0000313" key="3">
    <source>
        <dbReference type="Proteomes" id="UP000001038"/>
    </source>
</evidence>
<reference evidence="2 3" key="1">
    <citation type="journal article" date="2007" name="Nature">
        <title>The medaka draft genome and insights into vertebrate genome evolution.</title>
        <authorList>
            <person name="Kasahara M."/>
            <person name="Naruse K."/>
            <person name="Sasaki S."/>
            <person name="Nakatani Y."/>
            <person name="Qu W."/>
            <person name="Ahsan B."/>
            <person name="Yamada T."/>
            <person name="Nagayasu Y."/>
            <person name="Doi K."/>
            <person name="Kasai Y."/>
            <person name="Jindo T."/>
            <person name="Kobayashi D."/>
            <person name="Shimada A."/>
            <person name="Toyoda A."/>
            <person name="Kuroki Y."/>
            <person name="Fujiyama A."/>
            <person name="Sasaki T."/>
            <person name="Shimizu A."/>
            <person name="Asakawa S."/>
            <person name="Shimizu N."/>
            <person name="Hashimoto S."/>
            <person name="Yang J."/>
            <person name="Lee Y."/>
            <person name="Matsushima K."/>
            <person name="Sugano S."/>
            <person name="Sakaizumi M."/>
            <person name="Narita T."/>
            <person name="Ohishi K."/>
            <person name="Haga S."/>
            <person name="Ohta F."/>
            <person name="Nomoto H."/>
            <person name="Nogata K."/>
            <person name="Morishita T."/>
            <person name="Endo T."/>
            <person name="Shin-I T."/>
            <person name="Takeda H."/>
            <person name="Morishita S."/>
            <person name="Kohara Y."/>
        </authorList>
    </citation>
    <scope>NUCLEOTIDE SEQUENCE [LARGE SCALE GENOMIC DNA]</scope>
    <source>
        <strain evidence="2 3">Hd-rR</strain>
    </source>
</reference>
<dbReference type="GeneTree" id="ENSGT00940000164996"/>
<dbReference type="eggNOG" id="ENOG502QSMG">
    <property type="taxonomic scope" value="Eukaryota"/>
</dbReference>
<organism evidence="2 3">
    <name type="scientific">Oryzias latipes</name>
    <name type="common">Japanese rice fish</name>
    <name type="synonym">Japanese killifish</name>
    <dbReference type="NCBI Taxonomy" id="8090"/>
    <lineage>
        <taxon>Eukaryota</taxon>
        <taxon>Metazoa</taxon>
        <taxon>Chordata</taxon>
        <taxon>Craniata</taxon>
        <taxon>Vertebrata</taxon>
        <taxon>Euteleostomi</taxon>
        <taxon>Actinopterygii</taxon>
        <taxon>Neopterygii</taxon>
        <taxon>Teleostei</taxon>
        <taxon>Neoteleostei</taxon>
        <taxon>Acanthomorphata</taxon>
        <taxon>Ovalentaria</taxon>
        <taxon>Atherinomorphae</taxon>
        <taxon>Beloniformes</taxon>
        <taxon>Adrianichthyidae</taxon>
        <taxon>Oryziinae</taxon>
        <taxon>Oryzias</taxon>
    </lineage>
</organism>
<dbReference type="Pfam" id="PF24764">
    <property type="entry name" value="rva_4"/>
    <property type="match status" value="1"/>
</dbReference>
<dbReference type="AlphaFoldDB" id="H2MWB8"/>
<dbReference type="PANTHER" id="PTHR46791">
    <property type="entry name" value="EXPRESSED PROTEIN"/>
    <property type="match status" value="1"/>
</dbReference>
<evidence type="ECO:0000259" key="1">
    <source>
        <dbReference type="Pfam" id="PF24764"/>
    </source>
</evidence>
<evidence type="ECO:0000313" key="2">
    <source>
        <dbReference type="Ensembl" id="ENSORLP00000023143.2"/>
    </source>
</evidence>
<reference evidence="2" key="3">
    <citation type="submission" date="2025-09" db="UniProtKB">
        <authorList>
            <consortium name="Ensembl"/>
        </authorList>
    </citation>
    <scope>IDENTIFICATION</scope>
    <source>
        <strain evidence="2">Hd-rR</strain>
    </source>
</reference>
<proteinExistence type="predicted"/>
<dbReference type="InParanoid" id="H2MWB8"/>
<dbReference type="Bgee" id="ENSORLG00000018503">
    <property type="expression patterns" value="Expressed in gastrula and 13 other cell types or tissues"/>
</dbReference>
<keyword evidence="3" id="KW-1185">Reference proteome</keyword>
<dbReference type="STRING" id="8090.ENSORLP00000023143"/>
<name>H2MWB8_ORYLA</name>
<gene>
    <name evidence="2" type="primary">LOC111947536</name>
</gene>
<dbReference type="InterPro" id="IPR058913">
    <property type="entry name" value="Integrase_dom_put"/>
</dbReference>
<dbReference type="Gene3D" id="3.30.420.10">
    <property type="entry name" value="Ribonuclease H-like superfamily/Ribonuclease H"/>
    <property type="match status" value="1"/>
</dbReference>
<dbReference type="InterPro" id="IPR012337">
    <property type="entry name" value="RNaseH-like_sf"/>
</dbReference>
<reference evidence="2" key="2">
    <citation type="submission" date="2025-08" db="UniProtKB">
        <authorList>
            <consortium name="Ensembl"/>
        </authorList>
    </citation>
    <scope>IDENTIFICATION</scope>
    <source>
        <strain evidence="2">Hd-rR</strain>
    </source>
</reference>
<dbReference type="HOGENOM" id="CLU_1424576_0_0_1"/>